<protein>
    <submittedName>
        <fullName evidence="1">Uncharacterized protein</fullName>
    </submittedName>
</protein>
<reference evidence="1" key="1">
    <citation type="journal article" date="2014" name="Front. Microbiol.">
        <title>High frequency of phylogenetically diverse reductive dehalogenase-homologous genes in deep subseafloor sedimentary metagenomes.</title>
        <authorList>
            <person name="Kawai M."/>
            <person name="Futagami T."/>
            <person name="Toyoda A."/>
            <person name="Takaki Y."/>
            <person name="Nishi S."/>
            <person name="Hori S."/>
            <person name="Arai W."/>
            <person name="Tsubouchi T."/>
            <person name="Morono Y."/>
            <person name="Uchiyama I."/>
            <person name="Ito T."/>
            <person name="Fujiyama A."/>
            <person name="Inagaki F."/>
            <person name="Takami H."/>
        </authorList>
    </citation>
    <scope>NUCLEOTIDE SEQUENCE</scope>
    <source>
        <strain evidence="1">Expedition CK06-06</strain>
    </source>
</reference>
<sequence>MATNIENNRRRIVPHWLEFQLALQSGELDPTETRLVSALPADSFILKKKEEWTNNRTLLFATDFLGVAYVMGYPELAIDAAKF</sequence>
<feature type="non-terminal residue" evidence="1">
    <location>
        <position position="83"/>
    </location>
</feature>
<name>X1IL95_9ZZZZ</name>
<organism evidence="1">
    <name type="scientific">marine sediment metagenome</name>
    <dbReference type="NCBI Taxonomy" id="412755"/>
    <lineage>
        <taxon>unclassified sequences</taxon>
        <taxon>metagenomes</taxon>
        <taxon>ecological metagenomes</taxon>
    </lineage>
</organism>
<dbReference type="AlphaFoldDB" id="X1IL95"/>
<evidence type="ECO:0000313" key="1">
    <source>
        <dbReference type="EMBL" id="GAH83201.1"/>
    </source>
</evidence>
<dbReference type="EMBL" id="BARU01040949">
    <property type="protein sequence ID" value="GAH83201.1"/>
    <property type="molecule type" value="Genomic_DNA"/>
</dbReference>
<proteinExistence type="predicted"/>
<gene>
    <name evidence="1" type="ORF">S03H2_63235</name>
</gene>
<accession>X1IL95</accession>
<comment type="caution">
    <text evidence="1">The sequence shown here is derived from an EMBL/GenBank/DDBJ whole genome shotgun (WGS) entry which is preliminary data.</text>
</comment>